<keyword evidence="3 6" id="KW-0479">Metal-binding</keyword>
<evidence type="ECO:0000256" key="3">
    <source>
        <dbReference type="ARBA" id="ARBA00022723"/>
    </source>
</evidence>
<dbReference type="InterPro" id="IPR036909">
    <property type="entry name" value="Cyt_c-like_dom_sf"/>
</dbReference>
<gene>
    <name evidence="10" type="ORF">CRM94_22690</name>
    <name evidence="9" type="ORF">DM48_5110</name>
    <name evidence="11" type="ORF">NYZ96_14585</name>
</gene>
<keyword evidence="5 6" id="KW-0408">Iron</keyword>
<evidence type="ECO:0000256" key="4">
    <source>
        <dbReference type="ARBA" id="ARBA00022982"/>
    </source>
</evidence>
<keyword evidence="7" id="KW-0732">Signal</keyword>
<sequence>MNNFVGKQVVAAALMALLATASQAAGAAGNPKDGASKAAMCIGCHGIEDYRTAYPEVYRVPLLGGQNQQYLENALKAYRKKDRHFASMNAIAASLSDQDIADLAAYYASQKPDSKINPYK</sequence>
<dbReference type="EMBL" id="PDDY01000004">
    <property type="protein sequence ID" value="PEH37355.1"/>
    <property type="molecule type" value="Genomic_DNA"/>
</dbReference>
<dbReference type="PROSITE" id="PS51007">
    <property type="entry name" value="CYTC"/>
    <property type="match status" value="1"/>
</dbReference>
<evidence type="ECO:0000256" key="6">
    <source>
        <dbReference type="PROSITE-ProRule" id="PRU00433"/>
    </source>
</evidence>
<dbReference type="InterPro" id="IPR009056">
    <property type="entry name" value="Cyt_c-like_dom"/>
</dbReference>
<dbReference type="EMBL" id="JPGG01000015">
    <property type="protein sequence ID" value="KGC16504.1"/>
    <property type="molecule type" value="Genomic_DNA"/>
</dbReference>
<dbReference type="PANTHER" id="PTHR33751">
    <property type="entry name" value="CBB3-TYPE CYTOCHROME C OXIDASE SUBUNIT FIXP"/>
    <property type="match status" value="1"/>
</dbReference>
<evidence type="ECO:0000256" key="5">
    <source>
        <dbReference type="ARBA" id="ARBA00023004"/>
    </source>
</evidence>
<keyword evidence="2 6" id="KW-0349">Heme</keyword>
<dbReference type="EMBL" id="CP104214">
    <property type="protein sequence ID" value="UWX69421.1"/>
    <property type="molecule type" value="Genomic_DNA"/>
</dbReference>
<evidence type="ECO:0000313" key="10">
    <source>
        <dbReference type="EMBL" id="PEH37355.1"/>
    </source>
</evidence>
<keyword evidence="4" id="KW-0249">Electron transport</keyword>
<dbReference type="AlphaFoldDB" id="A0A095VYE4"/>
<evidence type="ECO:0000256" key="2">
    <source>
        <dbReference type="ARBA" id="ARBA00022617"/>
    </source>
</evidence>
<evidence type="ECO:0000256" key="7">
    <source>
        <dbReference type="SAM" id="SignalP"/>
    </source>
</evidence>
<proteinExistence type="predicted"/>
<evidence type="ECO:0000313" key="11">
    <source>
        <dbReference type="EMBL" id="UWX69421.1"/>
    </source>
</evidence>
<accession>A0A095HSG4</accession>
<dbReference type="OMA" id="KVAMCIG"/>
<dbReference type="Proteomes" id="UP001059745">
    <property type="component" value="Chromosome 1"/>
</dbReference>
<dbReference type="Pfam" id="PF00034">
    <property type="entry name" value="Cytochrom_C"/>
    <property type="match status" value="1"/>
</dbReference>
<dbReference type="OrthoDB" id="9796421at2"/>
<dbReference type="Gene3D" id="1.10.760.10">
    <property type="entry name" value="Cytochrome c-like domain"/>
    <property type="match status" value="1"/>
</dbReference>
<organism evidence="10 13">
    <name type="scientific">Burkholderia gladioli</name>
    <name type="common">Pseudomonas marginata</name>
    <name type="synonym">Phytomonas marginata</name>
    <dbReference type="NCBI Taxonomy" id="28095"/>
    <lineage>
        <taxon>Bacteria</taxon>
        <taxon>Pseudomonadati</taxon>
        <taxon>Pseudomonadota</taxon>
        <taxon>Betaproteobacteria</taxon>
        <taxon>Burkholderiales</taxon>
        <taxon>Burkholderiaceae</taxon>
        <taxon>Burkholderia</taxon>
    </lineage>
</organism>
<reference evidence="10" key="3">
    <citation type="submission" date="2017-09" db="EMBL/GenBank/DDBJ databases">
        <title>FDA dAtabase for Regulatory Grade micrObial Sequences (FDA-ARGOS): Supporting development and validation of Infectious Disease Dx tests.</title>
        <authorList>
            <person name="Minogue T."/>
            <person name="Wolcott M."/>
            <person name="Wasieloski L."/>
            <person name="Aguilar W."/>
            <person name="Moore D."/>
            <person name="Tallon L.J."/>
            <person name="Sadzewicz L."/>
            <person name="Ott S."/>
            <person name="Zhao X."/>
            <person name="Nagaraj S."/>
            <person name="Vavikolanu K."/>
            <person name="Aluvathingal J."/>
            <person name="Nadendla S."/>
            <person name="Sichtig H."/>
        </authorList>
    </citation>
    <scope>NUCLEOTIDE SEQUENCE</scope>
    <source>
        <strain evidence="10">FDAARGOS_390</strain>
    </source>
</reference>
<dbReference type="Proteomes" id="UP000029590">
    <property type="component" value="Unassembled WGS sequence"/>
</dbReference>
<dbReference type="GO" id="GO:0009055">
    <property type="term" value="F:electron transfer activity"/>
    <property type="evidence" value="ECO:0007669"/>
    <property type="project" value="InterPro"/>
</dbReference>
<evidence type="ECO:0000259" key="8">
    <source>
        <dbReference type="PROSITE" id="PS51007"/>
    </source>
</evidence>
<dbReference type="RefSeq" id="WP_013698954.1">
    <property type="nucleotide sequence ID" value="NZ_CADEPO010000014.1"/>
</dbReference>
<dbReference type="SUPFAM" id="SSF46626">
    <property type="entry name" value="Cytochrome c"/>
    <property type="match status" value="1"/>
</dbReference>
<dbReference type="KEGG" id="bgo:BM43_534"/>
<dbReference type="GO" id="GO:0046872">
    <property type="term" value="F:metal ion binding"/>
    <property type="evidence" value="ECO:0007669"/>
    <property type="project" value="UniProtKB-KW"/>
</dbReference>
<keyword evidence="1" id="KW-0813">Transport</keyword>
<dbReference type="GO" id="GO:0020037">
    <property type="term" value="F:heme binding"/>
    <property type="evidence" value="ECO:0007669"/>
    <property type="project" value="InterPro"/>
</dbReference>
<evidence type="ECO:0000313" key="12">
    <source>
        <dbReference type="Proteomes" id="UP000029590"/>
    </source>
</evidence>
<feature type="signal peptide" evidence="7">
    <location>
        <begin position="1"/>
        <end position="27"/>
    </location>
</feature>
<protein>
    <submittedName>
        <fullName evidence="9 10 11">Cytochrome C</fullName>
    </submittedName>
</protein>
<dbReference type="Proteomes" id="UP000220629">
    <property type="component" value="Unassembled WGS sequence"/>
</dbReference>
<dbReference type="GeneID" id="66458749"/>
<reference evidence="9 12" key="1">
    <citation type="submission" date="2014-04" db="EMBL/GenBank/DDBJ databases">
        <authorList>
            <person name="Bishop-Lilly K.A."/>
            <person name="Broomall S.M."/>
            <person name="Chain P.S."/>
            <person name="Chertkov O."/>
            <person name="Coyne S.R."/>
            <person name="Daligault H.E."/>
            <person name="Davenport K.W."/>
            <person name="Erkkila T."/>
            <person name="Frey K.G."/>
            <person name="Gibbons H.S."/>
            <person name="Gu W."/>
            <person name="Jaissle J."/>
            <person name="Johnson S.L."/>
            <person name="Koroleva G.I."/>
            <person name="Ladner J.T."/>
            <person name="Lo C.-C."/>
            <person name="Minogue T.D."/>
            <person name="Munk C."/>
            <person name="Palacios G.F."/>
            <person name="Redden C.L."/>
            <person name="Rosenzweig C.N."/>
            <person name="Scholz M.B."/>
            <person name="Teshima H."/>
            <person name="Xu Y."/>
        </authorList>
    </citation>
    <scope>NUCLEOTIDE SEQUENCE [LARGE SCALE GENOMIC DNA]</scope>
    <source>
        <strain evidence="12">gladioli</strain>
        <strain evidence="9">Gladioli</strain>
    </source>
</reference>
<dbReference type="InterPro" id="IPR050597">
    <property type="entry name" value="Cytochrome_c_Oxidase_Subunit"/>
</dbReference>
<name>A0A095VYE4_BURGA</name>
<evidence type="ECO:0000256" key="1">
    <source>
        <dbReference type="ARBA" id="ARBA00022448"/>
    </source>
</evidence>
<evidence type="ECO:0000313" key="9">
    <source>
        <dbReference type="EMBL" id="KGC16504.1"/>
    </source>
</evidence>
<reference evidence="11" key="4">
    <citation type="submission" date="2022-09" db="EMBL/GenBank/DDBJ databases">
        <title>Genomic of Burkholderia gladioli.</title>
        <authorList>
            <person name="Wu H."/>
        </authorList>
    </citation>
    <scope>NUCLEOTIDE SEQUENCE</scope>
    <source>
        <strain evidence="11">ZN-S4</strain>
    </source>
</reference>
<feature type="chain" id="PRO_5011844103" evidence="7">
    <location>
        <begin position="28"/>
        <end position="120"/>
    </location>
</feature>
<feature type="domain" description="Cytochrome c" evidence="8">
    <location>
        <begin position="21"/>
        <end position="111"/>
    </location>
</feature>
<accession>A0A095VYE4</accession>
<evidence type="ECO:0000313" key="13">
    <source>
        <dbReference type="Proteomes" id="UP000220629"/>
    </source>
</evidence>
<reference evidence="13" key="2">
    <citation type="submission" date="2017-09" db="EMBL/GenBank/DDBJ databases">
        <title>FDA dAtabase for Regulatory Grade micrObial Sequences (FDA-ARGOS): Supporting development and validation of Infectious Disease Dx tests.</title>
        <authorList>
            <person name="Minogue T."/>
            <person name="Wolcott M."/>
            <person name="Wasieloski L."/>
            <person name="Aguilar W."/>
            <person name="Moore D."/>
            <person name="Tallon L."/>
            <person name="Sadzewicz L."/>
            <person name="Ott S."/>
            <person name="Zhao X."/>
            <person name="Nagaraj S."/>
            <person name="Vavikolanu K."/>
            <person name="Aluvathingal J."/>
            <person name="Nadendla S."/>
            <person name="Sichtig H."/>
        </authorList>
    </citation>
    <scope>NUCLEOTIDE SEQUENCE [LARGE SCALE GENOMIC DNA]</scope>
    <source>
        <strain evidence="13">FDAARGOS_390</strain>
    </source>
</reference>
<dbReference type="PANTHER" id="PTHR33751:SF9">
    <property type="entry name" value="CYTOCHROME C4"/>
    <property type="match status" value="1"/>
</dbReference>